<evidence type="ECO:0000259" key="2">
    <source>
        <dbReference type="PROSITE" id="PS50850"/>
    </source>
</evidence>
<dbReference type="AlphaFoldDB" id="A0A160TWI3"/>
<dbReference type="Gene3D" id="1.20.1250.20">
    <property type="entry name" value="MFS general substrate transporter like domains"/>
    <property type="match status" value="1"/>
</dbReference>
<feature type="domain" description="Major facilitator superfamily (MFS) profile" evidence="2">
    <location>
        <begin position="1"/>
        <end position="124"/>
    </location>
</feature>
<dbReference type="InterPro" id="IPR036259">
    <property type="entry name" value="MFS_trans_sf"/>
</dbReference>
<evidence type="ECO:0000256" key="1">
    <source>
        <dbReference type="SAM" id="Phobius"/>
    </source>
</evidence>
<dbReference type="SUPFAM" id="SSF103473">
    <property type="entry name" value="MFS general substrate transporter"/>
    <property type="match status" value="1"/>
</dbReference>
<organism evidence="3">
    <name type="scientific">hydrothermal vent metagenome</name>
    <dbReference type="NCBI Taxonomy" id="652676"/>
    <lineage>
        <taxon>unclassified sequences</taxon>
        <taxon>metagenomes</taxon>
        <taxon>ecological metagenomes</taxon>
    </lineage>
</organism>
<keyword evidence="1" id="KW-0812">Transmembrane</keyword>
<dbReference type="GO" id="GO:0022857">
    <property type="term" value="F:transmembrane transporter activity"/>
    <property type="evidence" value="ECO:0007669"/>
    <property type="project" value="InterPro"/>
</dbReference>
<reference evidence="3" key="1">
    <citation type="submission" date="2015-10" db="EMBL/GenBank/DDBJ databases">
        <authorList>
            <person name="Gilbert D.G."/>
        </authorList>
    </citation>
    <scope>NUCLEOTIDE SEQUENCE</scope>
</reference>
<dbReference type="EMBL" id="CZRL01000122">
    <property type="protein sequence ID" value="CUS55198.1"/>
    <property type="molecule type" value="Genomic_DNA"/>
</dbReference>
<sequence length="124" mass="13218">MVGLSLLPYATAHVELLAIAVVIGAGQGLIFPSTVAFVSRCVDTRHLGAGMGFLGAVRNFGKVAGPLTAGALLTRMDYSQVFHLGGAIALLVVLTLFLLQKNYLEWIFSRTKLTNASEDEAILR</sequence>
<keyword evidence="1" id="KW-0472">Membrane</keyword>
<proteinExistence type="predicted"/>
<feature type="transmembrane region" description="Helical" evidence="1">
    <location>
        <begin position="81"/>
        <end position="99"/>
    </location>
</feature>
<name>A0A160TWI3_9ZZZZ</name>
<dbReference type="InterPro" id="IPR011701">
    <property type="entry name" value="MFS"/>
</dbReference>
<keyword evidence="1" id="KW-1133">Transmembrane helix</keyword>
<dbReference type="InterPro" id="IPR020846">
    <property type="entry name" value="MFS_dom"/>
</dbReference>
<dbReference type="Pfam" id="PF07690">
    <property type="entry name" value="MFS_1"/>
    <property type="match status" value="1"/>
</dbReference>
<gene>
    <name evidence="3" type="ORF">MGWOODY_XGa420</name>
</gene>
<dbReference type="PROSITE" id="PS50850">
    <property type="entry name" value="MFS"/>
    <property type="match status" value="1"/>
</dbReference>
<feature type="transmembrane region" description="Helical" evidence="1">
    <location>
        <begin position="16"/>
        <end position="38"/>
    </location>
</feature>
<protein>
    <recommendedName>
        <fullName evidence="2">Major facilitator superfamily (MFS) profile domain-containing protein</fullName>
    </recommendedName>
</protein>
<accession>A0A160TWI3</accession>
<evidence type="ECO:0000313" key="3">
    <source>
        <dbReference type="EMBL" id="CUS55198.1"/>
    </source>
</evidence>